<feature type="region of interest" description="Disordered" evidence="1">
    <location>
        <begin position="1"/>
        <end position="32"/>
    </location>
</feature>
<protein>
    <submittedName>
        <fullName evidence="2">Uncharacterized protein</fullName>
    </submittedName>
</protein>
<evidence type="ECO:0000313" key="2">
    <source>
        <dbReference type="EMBL" id="QPS09647.1"/>
    </source>
</evidence>
<reference evidence="2 3" key="1">
    <citation type="submission" date="2020-12" db="EMBL/GenBank/DDBJ databases">
        <title>FDA dAtabase for Regulatory Grade micrObial Sequences (FDA-ARGOS): Supporting development and validation of Infectious Disease Dx tests.</title>
        <authorList>
            <person name="Sproer C."/>
            <person name="Gronow S."/>
            <person name="Severitt S."/>
            <person name="Schroder I."/>
            <person name="Tallon L."/>
            <person name="Sadzewicz L."/>
            <person name="Zhao X."/>
            <person name="Boylan J."/>
            <person name="Ott S."/>
            <person name="Bowen H."/>
            <person name="Vavikolanu K."/>
            <person name="Mehta A."/>
            <person name="Aluvathingal J."/>
            <person name="Nadendla S."/>
            <person name="Lowell S."/>
            <person name="Myers T."/>
            <person name="Yan Y."/>
            <person name="Sichtig H."/>
        </authorList>
    </citation>
    <scope>NUCLEOTIDE SEQUENCE [LARGE SCALE GENOMIC DNA]</scope>
    <source>
        <strain evidence="2 3">FDAARGOS_909</strain>
    </source>
</reference>
<accession>A0A7T2S683</accession>
<dbReference type="RefSeq" id="WP_197956497.1">
    <property type="nucleotide sequence ID" value="NZ_CP065668.1"/>
</dbReference>
<dbReference type="Proteomes" id="UP000594778">
    <property type="component" value="Chromosome"/>
</dbReference>
<evidence type="ECO:0000313" key="3">
    <source>
        <dbReference type="Proteomes" id="UP000594778"/>
    </source>
</evidence>
<name>A0A7T2S683_DELAC</name>
<gene>
    <name evidence="2" type="ORF">I6G66_06395</name>
</gene>
<evidence type="ECO:0000256" key="1">
    <source>
        <dbReference type="SAM" id="MobiDB-lite"/>
    </source>
</evidence>
<dbReference type="EMBL" id="CP065668">
    <property type="protein sequence ID" value="QPS09647.1"/>
    <property type="molecule type" value="Genomic_DNA"/>
</dbReference>
<sequence length="72" mass="8115">MNLNTQPFHASTRTSVSTNVNPETSAREQTLTTSQLELSWRAGELYIRCRASRVVMCVERELATARGGRRMS</sequence>
<organism evidence="2 3">
    <name type="scientific">Delftia acidovorans</name>
    <name type="common">Pseudomonas acidovorans</name>
    <name type="synonym">Comamonas acidovorans</name>
    <dbReference type="NCBI Taxonomy" id="80866"/>
    <lineage>
        <taxon>Bacteria</taxon>
        <taxon>Pseudomonadati</taxon>
        <taxon>Pseudomonadota</taxon>
        <taxon>Betaproteobacteria</taxon>
        <taxon>Burkholderiales</taxon>
        <taxon>Comamonadaceae</taxon>
        <taxon>Delftia</taxon>
    </lineage>
</organism>
<proteinExistence type="predicted"/>
<dbReference type="AlphaFoldDB" id="A0A7T2S683"/>